<reference evidence="1" key="1">
    <citation type="journal article" date="2020" name="Stud. Mycol.">
        <title>101 Dothideomycetes genomes: a test case for predicting lifestyles and emergence of pathogens.</title>
        <authorList>
            <person name="Haridas S."/>
            <person name="Albert R."/>
            <person name="Binder M."/>
            <person name="Bloem J."/>
            <person name="Labutti K."/>
            <person name="Salamov A."/>
            <person name="Andreopoulos B."/>
            <person name="Baker S."/>
            <person name="Barry K."/>
            <person name="Bills G."/>
            <person name="Bluhm B."/>
            <person name="Cannon C."/>
            <person name="Castanera R."/>
            <person name="Culley D."/>
            <person name="Daum C."/>
            <person name="Ezra D."/>
            <person name="Gonzalez J."/>
            <person name="Henrissat B."/>
            <person name="Kuo A."/>
            <person name="Liang C."/>
            <person name="Lipzen A."/>
            <person name="Lutzoni F."/>
            <person name="Magnuson J."/>
            <person name="Mondo S."/>
            <person name="Nolan M."/>
            <person name="Ohm R."/>
            <person name="Pangilinan J."/>
            <person name="Park H.-J."/>
            <person name="Ramirez L."/>
            <person name="Alfaro M."/>
            <person name="Sun H."/>
            <person name="Tritt A."/>
            <person name="Yoshinaga Y."/>
            <person name="Zwiers L.-H."/>
            <person name="Turgeon B."/>
            <person name="Goodwin S."/>
            <person name="Spatafora J."/>
            <person name="Crous P."/>
            <person name="Grigoriev I."/>
        </authorList>
    </citation>
    <scope>NUCLEOTIDE SEQUENCE</scope>
    <source>
        <strain evidence="1">CBS 269.34</strain>
    </source>
</reference>
<dbReference type="Proteomes" id="UP000799750">
    <property type="component" value="Unassembled WGS sequence"/>
</dbReference>
<name>A0A6A6QA06_9PEZI</name>
<gene>
    <name evidence="1" type="ORF">BU16DRAFT_226828</name>
</gene>
<evidence type="ECO:0000313" key="2">
    <source>
        <dbReference type="Proteomes" id="UP000799750"/>
    </source>
</evidence>
<protein>
    <submittedName>
        <fullName evidence="1">Uncharacterized protein</fullName>
    </submittedName>
</protein>
<dbReference type="EMBL" id="MU004203">
    <property type="protein sequence ID" value="KAF2488443.1"/>
    <property type="molecule type" value="Genomic_DNA"/>
</dbReference>
<organism evidence="1 2">
    <name type="scientific">Lophium mytilinum</name>
    <dbReference type="NCBI Taxonomy" id="390894"/>
    <lineage>
        <taxon>Eukaryota</taxon>
        <taxon>Fungi</taxon>
        <taxon>Dikarya</taxon>
        <taxon>Ascomycota</taxon>
        <taxon>Pezizomycotina</taxon>
        <taxon>Dothideomycetes</taxon>
        <taxon>Pleosporomycetidae</taxon>
        <taxon>Mytilinidiales</taxon>
        <taxon>Mytilinidiaceae</taxon>
        <taxon>Lophium</taxon>
    </lineage>
</organism>
<sequence length="228" mass="25855">MSMNLAPSGSRVALKVPNGAARTAWRDLYYPYSHSAWTLGPQRAYARRSLPSAGAIFCLNRCRRPNNSDCVAPLHHNVRNVTEAGSESVCGIYTRHPMARFATNFPASHYLLRCLTCWQRLLGFQTLQSRERVSSPSIPHLGLKLEPPPAKEWYQETGGWMESREVTPPSIYPRNMFVFHVCFLHHRALHRFIFAHCITDLHVICKVPFASSRVLAASTCSLHLPTIW</sequence>
<proteinExistence type="predicted"/>
<accession>A0A6A6QA06</accession>
<evidence type="ECO:0000313" key="1">
    <source>
        <dbReference type="EMBL" id="KAF2488443.1"/>
    </source>
</evidence>
<keyword evidence="2" id="KW-1185">Reference proteome</keyword>
<dbReference type="AlphaFoldDB" id="A0A6A6QA06"/>